<feature type="signal peptide" evidence="1">
    <location>
        <begin position="1"/>
        <end position="24"/>
    </location>
</feature>
<protein>
    <recommendedName>
        <fullName evidence="4">Alpha/beta hydrolase</fullName>
    </recommendedName>
</protein>
<organism evidence="2 3">
    <name type="scientific">Burkholderia pseudomallei (strain 1026b)</name>
    <dbReference type="NCBI Taxonomy" id="884204"/>
    <lineage>
        <taxon>Bacteria</taxon>
        <taxon>Pseudomonadati</taxon>
        <taxon>Pseudomonadota</taxon>
        <taxon>Betaproteobacteria</taxon>
        <taxon>Burkholderiales</taxon>
        <taxon>Burkholderiaceae</taxon>
        <taxon>Burkholderia</taxon>
        <taxon>pseudomallei group</taxon>
    </lineage>
</organism>
<evidence type="ECO:0000256" key="1">
    <source>
        <dbReference type="SAM" id="SignalP"/>
    </source>
</evidence>
<dbReference type="KEGG" id="bpz:BP1026B_I3222"/>
<evidence type="ECO:0000313" key="3">
    <source>
        <dbReference type="Proteomes" id="UP000010087"/>
    </source>
</evidence>
<sequence>MKKLVTLMIAGALVALPCTTNLNAAQAATRAPAVAGSPGSAIVFVNGINNTFDDAIASLQVLKTQLNARDANNAYVYGNAYNATQGTFSDLWQVFKQKSVEGTSPADFWRAIDGGTVPAGGMDAALQQKYIDILTKSETPELPDHLNQYRAYLQQNRKVVLVGHSQGTLYANFEMNLLITGPERAQGRISSVNVGNAARYLLPGSSYLTSSSDTVIGSLGLVQTVMPSNFSLGLHLFTDPLGHSFTKIYLNPSFSAARQILTQVSQQANSAAKAAVR</sequence>
<name>A0A0H3HNA8_BURP2</name>
<dbReference type="EMBL" id="CP002833">
    <property type="protein sequence ID" value="AFI67804.1"/>
    <property type="molecule type" value="Genomic_DNA"/>
</dbReference>
<gene>
    <name evidence="2" type="ordered locus">BP1026B_I3222</name>
</gene>
<dbReference type="Proteomes" id="UP000010087">
    <property type="component" value="Chromosome 1"/>
</dbReference>
<proteinExistence type="predicted"/>
<accession>A0A0H3HNA8</accession>
<dbReference type="PATRIC" id="fig|884204.3.peg.3561"/>
<evidence type="ECO:0008006" key="4">
    <source>
        <dbReference type="Google" id="ProtNLM"/>
    </source>
</evidence>
<reference evidence="2 3" key="1">
    <citation type="journal article" date="2012" name="PLoS ONE">
        <title>Evolution of Burkholderia pseudomallei in recurrent melioidosis.</title>
        <authorList>
            <person name="Hayden H.S."/>
            <person name="Lim R."/>
            <person name="Brittnacher M.J."/>
            <person name="Sims E.H."/>
            <person name="Ramage E.R."/>
            <person name="Fong C."/>
            <person name="Wu Z."/>
            <person name="Crist E."/>
            <person name="Chang J."/>
            <person name="Zhou Y."/>
            <person name="Radey M."/>
            <person name="Rohmer L."/>
            <person name="Haugen E."/>
            <person name="Gillett W."/>
            <person name="Wuthiekanun V."/>
            <person name="Peacock S.J."/>
            <person name="Kaul R."/>
            <person name="Miller S.I."/>
            <person name="Manoil C."/>
            <person name="Jacobs M.A."/>
        </authorList>
    </citation>
    <scope>NUCLEOTIDE SEQUENCE [LARGE SCALE GENOMIC DNA]</scope>
    <source>
        <strain evidence="2 3">1026b</strain>
    </source>
</reference>
<evidence type="ECO:0000313" key="2">
    <source>
        <dbReference type="EMBL" id="AFI67804.1"/>
    </source>
</evidence>
<dbReference type="AlphaFoldDB" id="A0A0H3HNA8"/>
<feature type="chain" id="PRO_5002611153" description="Alpha/beta hydrolase" evidence="1">
    <location>
        <begin position="25"/>
        <end position="277"/>
    </location>
</feature>
<keyword evidence="1" id="KW-0732">Signal</keyword>